<dbReference type="AlphaFoldDB" id="A0A940NR13"/>
<dbReference type="Pfam" id="PF07301">
    <property type="entry name" value="DUF1453"/>
    <property type="match status" value="1"/>
</dbReference>
<protein>
    <submittedName>
        <fullName evidence="2">Cytochrome c biogenesis protein CcdC</fullName>
    </submittedName>
</protein>
<feature type="transmembrane region" description="Helical" evidence="1">
    <location>
        <begin position="129"/>
        <end position="148"/>
    </location>
</feature>
<dbReference type="PANTHER" id="PTHR39164">
    <property type="entry name" value="PROTEIN CCDC"/>
    <property type="match status" value="1"/>
</dbReference>
<evidence type="ECO:0000313" key="2">
    <source>
        <dbReference type="EMBL" id="MBP0725978.1"/>
    </source>
</evidence>
<gene>
    <name evidence="2" type="ORF">J5Y03_12425</name>
</gene>
<name>A0A940NR13_9BACI</name>
<keyword evidence="1" id="KW-0472">Membrane</keyword>
<comment type="caution">
    <text evidence="2">The sequence shown here is derived from an EMBL/GenBank/DDBJ whole genome shotgun (WGS) entry which is preliminary data.</text>
</comment>
<dbReference type="PANTHER" id="PTHR39164:SF1">
    <property type="entry name" value="PROTEIN CCDC"/>
    <property type="match status" value="1"/>
</dbReference>
<keyword evidence="3" id="KW-1185">Reference proteome</keyword>
<sequence length="164" mass="19180">MNSSSFYTIVILIAALVLWRRTRAMYRPIKGNGVRFILPVLYLMPLCFLLIANPKVHLAAWTWGCAFAIGFLLSIPLILTTNYELRSDHNIYAVKNNNFILLFLVVFLIRFLLRDYFKWLGPDTEGAFFVTVALGYVLPWRIVSFLKFRRLLKNMSQKHINFDQ</sequence>
<accession>A0A940NR13</accession>
<keyword evidence="1" id="KW-1133">Transmembrane helix</keyword>
<dbReference type="RefSeq" id="WP_209406097.1">
    <property type="nucleotide sequence ID" value="NZ_JAGIYQ010000007.1"/>
</dbReference>
<keyword evidence="1" id="KW-0812">Transmembrane</keyword>
<proteinExistence type="predicted"/>
<dbReference type="Proteomes" id="UP000682134">
    <property type="component" value="Unassembled WGS sequence"/>
</dbReference>
<dbReference type="InterPro" id="IPR031306">
    <property type="entry name" value="CcdC"/>
</dbReference>
<organism evidence="2 3">
    <name type="scientific">Gottfriedia endophytica</name>
    <dbReference type="NCBI Taxonomy" id="2820819"/>
    <lineage>
        <taxon>Bacteria</taxon>
        <taxon>Bacillati</taxon>
        <taxon>Bacillota</taxon>
        <taxon>Bacilli</taxon>
        <taxon>Bacillales</taxon>
        <taxon>Bacillaceae</taxon>
        <taxon>Gottfriedia</taxon>
    </lineage>
</organism>
<feature type="transmembrane region" description="Helical" evidence="1">
    <location>
        <begin position="58"/>
        <end position="79"/>
    </location>
</feature>
<evidence type="ECO:0000256" key="1">
    <source>
        <dbReference type="SAM" id="Phobius"/>
    </source>
</evidence>
<dbReference type="InterPro" id="IPR058247">
    <property type="entry name" value="DUF1453"/>
</dbReference>
<reference evidence="2" key="1">
    <citation type="submission" date="2021-04" db="EMBL/GenBank/DDBJ databases">
        <title>Genome seq and assembly of Bacillus sp.</title>
        <authorList>
            <person name="Chhetri G."/>
        </authorList>
    </citation>
    <scope>NUCLEOTIDE SEQUENCE</scope>
    <source>
        <strain evidence="2">RG28</strain>
    </source>
</reference>
<feature type="transmembrane region" description="Helical" evidence="1">
    <location>
        <begin position="34"/>
        <end position="52"/>
    </location>
</feature>
<feature type="transmembrane region" description="Helical" evidence="1">
    <location>
        <begin position="6"/>
        <end position="22"/>
    </location>
</feature>
<evidence type="ECO:0000313" key="3">
    <source>
        <dbReference type="Proteomes" id="UP000682134"/>
    </source>
</evidence>
<feature type="transmembrane region" description="Helical" evidence="1">
    <location>
        <begin position="99"/>
        <end position="117"/>
    </location>
</feature>
<dbReference type="EMBL" id="JAGIYQ010000007">
    <property type="protein sequence ID" value="MBP0725978.1"/>
    <property type="molecule type" value="Genomic_DNA"/>
</dbReference>